<reference evidence="3" key="1">
    <citation type="submission" date="2024-06" db="EMBL/GenBank/DDBJ databases">
        <title>Multi-omics analyses provide insights into the biosynthesis of the anticancer antibiotic pleurotin in Hohenbuehelia grisea.</title>
        <authorList>
            <person name="Weaver J.A."/>
            <person name="Alberti F."/>
        </authorList>
    </citation>
    <scope>NUCLEOTIDE SEQUENCE [LARGE SCALE GENOMIC DNA]</scope>
    <source>
        <strain evidence="3">T-177</strain>
    </source>
</reference>
<gene>
    <name evidence="2" type="ORF">HGRIS_012088</name>
</gene>
<evidence type="ECO:0000313" key="3">
    <source>
        <dbReference type="Proteomes" id="UP001556367"/>
    </source>
</evidence>
<feature type="region of interest" description="Disordered" evidence="1">
    <location>
        <begin position="192"/>
        <end position="216"/>
    </location>
</feature>
<dbReference type="Proteomes" id="UP001556367">
    <property type="component" value="Unassembled WGS sequence"/>
</dbReference>
<proteinExistence type="predicted"/>
<feature type="region of interest" description="Disordered" evidence="1">
    <location>
        <begin position="100"/>
        <end position="151"/>
    </location>
</feature>
<feature type="compositionally biased region" description="Acidic residues" evidence="1">
    <location>
        <begin position="130"/>
        <end position="147"/>
    </location>
</feature>
<feature type="region of interest" description="Disordered" evidence="1">
    <location>
        <begin position="1"/>
        <end position="44"/>
    </location>
</feature>
<feature type="compositionally biased region" description="Pro residues" evidence="1">
    <location>
        <begin position="31"/>
        <end position="41"/>
    </location>
</feature>
<organism evidence="2 3">
    <name type="scientific">Hohenbuehelia grisea</name>
    <dbReference type="NCBI Taxonomy" id="104357"/>
    <lineage>
        <taxon>Eukaryota</taxon>
        <taxon>Fungi</taxon>
        <taxon>Dikarya</taxon>
        <taxon>Basidiomycota</taxon>
        <taxon>Agaricomycotina</taxon>
        <taxon>Agaricomycetes</taxon>
        <taxon>Agaricomycetidae</taxon>
        <taxon>Agaricales</taxon>
        <taxon>Pleurotineae</taxon>
        <taxon>Pleurotaceae</taxon>
        <taxon>Hohenbuehelia</taxon>
    </lineage>
</organism>
<feature type="compositionally biased region" description="Basic residues" evidence="1">
    <location>
        <begin position="1"/>
        <end position="20"/>
    </location>
</feature>
<accession>A0ABR3IR67</accession>
<feature type="compositionally biased region" description="Acidic residues" evidence="1">
    <location>
        <begin position="195"/>
        <end position="215"/>
    </location>
</feature>
<keyword evidence="3" id="KW-1185">Reference proteome</keyword>
<comment type="caution">
    <text evidence="2">The sequence shown here is derived from an EMBL/GenBank/DDBJ whole genome shotgun (WGS) entry which is preliminary data.</text>
</comment>
<evidence type="ECO:0000256" key="1">
    <source>
        <dbReference type="SAM" id="MobiDB-lite"/>
    </source>
</evidence>
<dbReference type="EMBL" id="JASNQZ010000015">
    <property type="protein sequence ID" value="KAL0945801.1"/>
    <property type="molecule type" value="Genomic_DNA"/>
</dbReference>
<name>A0ABR3IR67_9AGAR</name>
<protein>
    <submittedName>
        <fullName evidence="2">Uncharacterized protein</fullName>
    </submittedName>
</protein>
<sequence length="235" mass="25519">MGKLAKKINGAKKASTRVKKMQQADALAKLPPSPPDLPPAPAVSGDGIGSWTCTCYEYCRRSEWEEAHPGQEFYATEGRRLIVPNRQALKPVNKVAVKSQITSGNGTSAPRRWRAGPWNAPSSHTYSAAEVDDRDASEVIPEGDGEHEESGIWEEVVMQPRTHEVGLLEIALPAKAKGVSKDFEVVQTPGRVTALEDEDDEESLDDDGNEWEDLGMDIPGKGRLLYSVALKGEGG</sequence>
<evidence type="ECO:0000313" key="2">
    <source>
        <dbReference type="EMBL" id="KAL0945801.1"/>
    </source>
</evidence>